<dbReference type="AlphaFoldDB" id="A0A1M6PJS0"/>
<dbReference type="Gene3D" id="4.10.430.30">
    <property type="match status" value="1"/>
</dbReference>
<dbReference type="KEGG" id="pts:CUJ90_28995"/>
<evidence type="ECO:0000256" key="1">
    <source>
        <dbReference type="SAM" id="MobiDB-lite"/>
    </source>
</evidence>
<keyword evidence="3" id="KW-0238">DNA-binding</keyword>
<dbReference type="EMBL" id="FRAB01000013">
    <property type="protein sequence ID" value="SHK08175.1"/>
    <property type="molecule type" value="Genomic_DNA"/>
</dbReference>
<dbReference type="GO" id="GO:0003677">
    <property type="term" value="F:DNA binding"/>
    <property type="evidence" value="ECO:0007669"/>
    <property type="project" value="UniProtKB-KW"/>
</dbReference>
<organism evidence="3 4">
    <name type="scientific">Paraburkholderia terricola</name>
    <dbReference type="NCBI Taxonomy" id="169427"/>
    <lineage>
        <taxon>Bacteria</taxon>
        <taxon>Pseudomonadati</taxon>
        <taxon>Pseudomonadota</taxon>
        <taxon>Betaproteobacteria</taxon>
        <taxon>Burkholderiales</taxon>
        <taxon>Burkholderiaceae</taxon>
        <taxon>Paraburkholderia</taxon>
    </lineage>
</organism>
<dbReference type="Pfam" id="PF00816">
    <property type="entry name" value="Histone_HNS"/>
    <property type="match status" value="1"/>
</dbReference>
<dbReference type="InterPro" id="IPR027444">
    <property type="entry name" value="H-NS_C_dom"/>
</dbReference>
<dbReference type="GeneID" id="301982144"/>
<protein>
    <submittedName>
        <fullName evidence="3">H-NS family DNA-binding protein</fullName>
    </submittedName>
</protein>
<feature type="domain" description="DNA-binding protein H-NS-like C-terminal" evidence="2">
    <location>
        <begin position="62"/>
        <end position="92"/>
    </location>
</feature>
<dbReference type="OrthoDB" id="9007948at2"/>
<evidence type="ECO:0000313" key="3">
    <source>
        <dbReference type="EMBL" id="SHK08175.1"/>
    </source>
</evidence>
<sequence length="116" mass="13152">METYRRYIEKKLSLEEQIAIERRAAAHAVLIEVRACVQEFGFTSAQIFAFDANSTVRGKRPARYFDPQTGATWSGVGREPLWIRGKDRERFRLAPAHAHAGNTVDDDELATDQQTA</sequence>
<reference evidence="3 4" key="1">
    <citation type="submission" date="2016-11" db="EMBL/GenBank/DDBJ databases">
        <authorList>
            <person name="Jaros S."/>
            <person name="Januszkiewicz K."/>
            <person name="Wedrychowicz H."/>
        </authorList>
    </citation>
    <scope>NUCLEOTIDE SEQUENCE [LARGE SCALE GENOMIC DNA]</scope>
    <source>
        <strain evidence="3 4">LMG 20594</strain>
    </source>
</reference>
<gene>
    <name evidence="3" type="ORF">SAMN05192548_101315</name>
</gene>
<dbReference type="Proteomes" id="UP000184395">
    <property type="component" value="Unassembled WGS sequence"/>
</dbReference>
<dbReference type="RefSeq" id="WP_073429168.1">
    <property type="nucleotide sequence ID" value="NZ_CADFGY010000051.1"/>
</dbReference>
<evidence type="ECO:0000259" key="2">
    <source>
        <dbReference type="Pfam" id="PF00816"/>
    </source>
</evidence>
<proteinExistence type="predicted"/>
<name>A0A1M6PJS0_9BURK</name>
<dbReference type="STRING" id="169427.SAMN05192548_101315"/>
<feature type="region of interest" description="Disordered" evidence="1">
    <location>
        <begin position="94"/>
        <end position="116"/>
    </location>
</feature>
<evidence type="ECO:0000313" key="4">
    <source>
        <dbReference type="Proteomes" id="UP000184395"/>
    </source>
</evidence>
<dbReference type="SUPFAM" id="SSF81273">
    <property type="entry name" value="H-NS histone-like proteins"/>
    <property type="match status" value="1"/>
</dbReference>
<accession>A0A1M6PJS0</accession>